<dbReference type="InterPro" id="IPR007448">
    <property type="entry name" value="Sigma70_reg_Rsd_AlgQ"/>
</dbReference>
<dbReference type="Pfam" id="PF04353">
    <property type="entry name" value="Rsd_AlgQ"/>
    <property type="match status" value="1"/>
</dbReference>
<evidence type="ECO:0000313" key="4">
    <source>
        <dbReference type="EMBL" id="PLX62705.1"/>
    </source>
</evidence>
<evidence type="ECO:0000256" key="2">
    <source>
        <dbReference type="ARBA" id="ARBA00023163"/>
    </source>
</evidence>
<gene>
    <name evidence="4" type="ORF">C0630_05550</name>
</gene>
<dbReference type="Proteomes" id="UP000235015">
    <property type="component" value="Unassembled WGS sequence"/>
</dbReference>
<dbReference type="Gene3D" id="1.20.120.1370">
    <property type="entry name" value="Regulator of RNA polymerase sigma(70) subunit, domain 4"/>
    <property type="match status" value="1"/>
</dbReference>
<dbReference type="GO" id="GO:0006355">
    <property type="term" value="P:regulation of DNA-templated transcription"/>
    <property type="evidence" value="ECO:0007669"/>
    <property type="project" value="InterPro"/>
</dbReference>
<dbReference type="AlphaFoldDB" id="A0A2N6CZA6"/>
<reference evidence="4 5" key="1">
    <citation type="submission" date="2017-11" db="EMBL/GenBank/DDBJ databases">
        <title>Genome-resolved metagenomics identifies genetic mobility, metabolic interactions, and unexpected diversity in perchlorate-reducing communities.</title>
        <authorList>
            <person name="Barnum T.P."/>
            <person name="Figueroa I.A."/>
            <person name="Carlstrom C.I."/>
            <person name="Lucas L.N."/>
            <person name="Engelbrektson A.L."/>
            <person name="Coates J.D."/>
        </authorList>
    </citation>
    <scope>NUCLEOTIDE SEQUENCE [LARGE SCALE GENOMIC DNA]</scope>
    <source>
        <strain evidence="4">BM301</strain>
    </source>
</reference>
<evidence type="ECO:0000313" key="5">
    <source>
        <dbReference type="Proteomes" id="UP000235015"/>
    </source>
</evidence>
<keyword evidence="2 3" id="KW-0804">Transcription</keyword>
<proteinExistence type="inferred from homology"/>
<dbReference type="STRING" id="1111735.GCA_000428045_00473"/>
<evidence type="ECO:0000256" key="3">
    <source>
        <dbReference type="RuleBase" id="RU004409"/>
    </source>
</evidence>
<evidence type="ECO:0000256" key="1">
    <source>
        <dbReference type="ARBA" id="ARBA00023015"/>
    </source>
</evidence>
<accession>A0A2N6CZA6</accession>
<protein>
    <submittedName>
        <fullName evidence="4">Rsd/AlgQ family anti-sigma factor</fullName>
    </submittedName>
</protein>
<dbReference type="PIRSF" id="PIRSF016548">
    <property type="entry name" value="Rsd_AlgQ"/>
    <property type="match status" value="1"/>
</dbReference>
<comment type="caution">
    <text evidence="4">The sequence shown here is derived from an EMBL/GenBank/DDBJ whole genome shotgun (WGS) entry which is preliminary data.</text>
</comment>
<organism evidence="4 5">
    <name type="scientific">Sedimenticola selenatireducens</name>
    <dbReference type="NCBI Taxonomy" id="191960"/>
    <lineage>
        <taxon>Bacteria</taxon>
        <taxon>Pseudomonadati</taxon>
        <taxon>Pseudomonadota</taxon>
        <taxon>Gammaproteobacteria</taxon>
        <taxon>Chromatiales</taxon>
        <taxon>Sedimenticolaceae</taxon>
        <taxon>Sedimenticola</taxon>
    </lineage>
</organism>
<dbReference type="InterPro" id="IPR038309">
    <property type="entry name" value="Rsd/AlgQ_sf"/>
</dbReference>
<dbReference type="EMBL" id="PKUN01000004">
    <property type="protein sequence ID" value="PLX62705.1"/>
    <property type="molecule type" value="Genomic_DNA"/>
</dbReference>
<name>A0A2N6CZA6_9GAMM</name>
<sequence length="148" mass="17080">MASQHGDGQERRTRTKAMVDKWLDERQQMLVLYCKLAGIDSFSPDKPEKQLLRDFCQLLVDYVAFGHFEVFDRINTGEERRGQVIRVAQAAYPKIAEVTDLVVEFNDKYDLSDHRQPLDNLGRDLSILGEDLASRIELEDKVVRALLQ</sequence>
<comment type="similarity">
    <text evidence="3">Belongs to the Rsd/AlgQ family.</text>
</comment>
<keyword evidence="1 3" id="KW-0805">Transcription regulation</keyword>